<dbReference type="InterPro" id="IPR032678">
    <property type="entry name" value="tRNA-synt_1_cat_dom"/>
</dbReference>
<dbReference type="OrthoDB" id="9815130at2"/>
<feature type="domain" description="Cysteinyl-tRNA synthetase class Ia DALR" evidence="14">
    <location>
        <begin position="350"/>
        <end position="410"/>
    </location>
</feature>
<dbReference type="InterPro" id="IPR015803">
    <property type="entry name" value="Cys-tRNA-ligase"/>
</dbReference>
<feature type="short sequence motif" description="'HIGH' region" evidence="13">
    <location>
        <begin position="31"/>
        <end position="41"/>
    </location>
</feature>
<dbReference type="GO" id="GO:0008270">
    <property type="term" value="F:zinc ion binding"/>
    <property type="evidence" value="ECO:0007669"/>
    <property type="project" value="UniProtKB-UniRule"/>
</dbReference>
<dbReference type="GO" id="GO:0005829">
    <property type="term" value="C:cytosol"/>
    <property type="evidence" value="ECO:0007669"/>
    <property type="project" value="TreeGrafter"/>
</dbReference>
<evidence type="ECO:0000256" key="3">
    <source>
        <dbReference type="ARBA" id="ARBA00011245"/>
    </source>
</evidence>
<evidence type="ECO:0000256" key="1">
    <source>
        <dbReference type="ARBA" id="ARBA00004496"/>
    </source>
</evidence>
<dbReference type="PANTHER" id="PTHR10890:SF3">
    <property type="entry name" value="CYSTEINE--TRNA LIGASE, CYTOPLASMIC"/>
    <property type="match status" value="1"/>
</dbReference>
<evidence type="ECO:0000256" key="12">
    <source>
        <dbReference type="ARBA" id="ARBA00047398"/>
    </source>
</evidence>
<evidence type="ECO:0000256" key="6">
    <source>
        <dbReference type="ARBA" id="ARBA00022723"/>
    </source>
</evidence>
<evidence type="ECO:0000256" key="11">
    <source>
        <dbReference type="ARBA" id="ARBA00023146"/>
    </source>
</evidence>
<comment type="subcellular location">
    <subcellularLocation>
        <location evidence="1 13">Cytoplasm</location>
    </subcellularLocation>
</comment>
<keyword evidence="6 13" id="KW-0479">Metal-binding</keyword>
<name>A0A0N8GSY6_9CHLR</name>
<feature type="binding site" evidence="13">
    <location>
        <position position="235"/>
    </location>
    <ligand>
        <name>Zn(2+)</name>
        <dbReference type="ChEBI" id="CHEBI:29105"/>
    </ligand>
</feature>
<comment type="catalytic activity">
    <reaction evidence="12 13">
        <text>tRNA(Cys) + L-cysteine + ATP = L-cysteinyl-tRNA(Cys) + AMP + diphosphate</text>
        <dbReference type="Rhea" id="RHEA:17773"/>
        <dbReference type="Rhea" id="RHEA-COMP:9661"/>
        <dbReference type="Rhea" id="RHEA-COMP:9679"/>
        <dbReference type="ChEBI" id="CHEBI:30616"/>
        <dbReference type="ChEBI" id="CHEBI:33019"/>
        <dbReference type="ChEBI" id="CHEBI:35235"/>
        <dbReference type="ChEBI" id="CHEBI:78442"/>
        <dbReference type="ChEBI" id="CHEBI:78517"/>
        <dbReference type="ChEBI" id="CHEBI:456215"/>
        <dbReference type="EC" id="6.1.1.16"/>
    </reaction>
</comment>
<dbReference type="InterPro" id="IPR015273">
    <property type="entry name" value="Cys-tRNA-synt_Ia_DALR"/>
</dbReference>
<dbReference type="GO" id="GO:0005524">
    <property type="term" value="F:ATP binding"/>
    <property type="evidence" value="ECO:0007669"/>
    <property type="project" value="UniProtKB-UniRule"/>
</dbReference>
<dbReference type="GO" id="GO:0004817">
    <property type="term" value="F:cysteine-tRNA ligase activity"/>
    <property type="evidence" value="ECO:0007669"/>
    <property type="project" value="UniProtKB-UniRule"/>
</dbReference>
<keyword evidence="11 13" id="KW-0030">Aminoacyl-tRNA synthetase</keyword>
<dbReference type="InterPro" id="IPR024909">
    <property type="entry name" value="Cys-tRNA/MSH_ligase"/>
</dbReference>
<protein>
    <recommendedName>
        <fullName evidence="13">Cysteine--tRNA ligase</fullName>
        <ecNumber evidence="13">6.1.1.16</ecNumber>
    </recommendedName>
    <alternativeName>
        <fullName evidence="13">Cysteinyl-tRNA synthetase</fullName>
        <shortName evidence="13">CysRS</shortName>
    </alternativeName>
</protein>
<dbReference type="Proteomes" id="UP000050277">
    <property type="component" value="Unassembled WGS sequence"/>
</dbReference>
<sequence length="466" mass="51231">MALAIYNTLSRQTEPFTPLVADHVSMYVCGPTVYSDAHIGHAMSAVVFDVVRRYLEWSGYTVRHVMNFTDVDDKIIRRANEQGRDPMELAESYTLAFLDQLGQLNVLPATAYPRVSTTIPQIIQFIEGLIAKDAAYHASNGDVYFRVRADEDYGKLSRRAVDDMRSGARIAPDEAKADPLDFALWKAAKPGEPAWESPWGQGRPGWHIECSAMSLHELAEQIDIHGGGNDLIFPHHENEIAQTESLTGKNFAQIWMHNGMLQLAGEKMSKSLGNLITIDQFLSEHSADIMRLLVLSGSYRAPLVYNEEVLADTERKLERIMSAFKPAHGTTTSGAVVDTLNTIVAKAPTDFRSAMDSDFNSAAALAVLFDLVRSINAARDAGVGGEPFAAAQTCLRELAAVLGLRLEANSAGKTDAAPFIELLIELRAELRKAKQWALSDLVRNRLSELDVQLEDGPSGTTWTTKG</sequence>
<dbReference type="SUPFAM" id="SSF47323">
    <property type="entry name" value="Anticodon-binding domain of a subclass of class I aminoacyl-tRNA synthetases"/>
    <property type="match status" value="1"/>
</dbReference>
<dbReference type="SUPFAM" id="SSF52374">
    <property type="entry name" value="Nucleotidylyl transferase"/>
    <property type="match status" value="1"/>
</dbReference>
<evidence type="ECO:0000259" key="14">
    <source>
        <dbReference type="SMART" id="SM00840"/>
    </source>
</evidence>
<evidence type="ECO:0000256" key="10">
    <source>
        <dbReference type="ARBA" id="ARBA00022917"/>
    </source>
</evidence>
<feature type="binding site" evidence="13">
    <location>
        <position position="270"/>
    </location>
    <ligand>
        <name>ATP</name>
        <dbReference type="ChEBI" id="CHEBI:30616"/>
    </ligand>
</feature>
<keyword evidence="5 13" id="KW-0436">Ligase</keyword>
<comment type="subunit">
    <text evidence="3 13">Monomer.</text>
</comment>
<comment type="similarity">
    <text evidence="2 13">Belongs to the class-I aminoacyl-tRNA synthetase family.</text>
</comment>
<comment type="caution">
    <text evidence="15">The sequence shown here is derived from an EMBL/GenBank/DDBJ whole genome shotgun (WGS) entry which is preliminary data.</text>
</comment>
<accession>A0A0N8GSY6</accession>
<keyword evidence="9 13" id="KW-0067">ATP-binding</keyword>
<dbReference type="Pfam" id="PF01406">
    <property type="entry name" value="tRNA-synt_1e"/>
    <property type="match status" value="1"/>
</dbReference>
<dbReference type="Pfam" id="PF09190">
    <property type="entry name" value="DALR_2"/>
    <property type="match status" value="1"/>
</dbReference>
<dbReference type="PATRIC" id="fig|70996.4.peg.5576"/>
<evidence type="ECO:0000313" key="16">
    <source>
        <dbReference type="Proteomes" id="UP000050277"/>
    </source>
</evidence>
<dbReference type="PANTHER" id="PTHR10890">
    <property type="entry name" value="CYSTEINYL-TRNA SYNTHETASE"/>
    <property type="match status" value="1"/>
</dbReference>
<dbReference type="FunFam" id="3.40.50.620:FF:000009">
    <property type="entry name" value="Cysteine--tRNA ligase"/>
    <property type="match status" value="1"/>
</dbReference>
<dbReference type="PRINTS" id="PR00983">
    <property type="entry name" value="TRNASYNTHCYS"/>
</dbReference>
<dbReference type="SMART" id="SM00840">
    <property type="entry name" value="DALR_2"/>
    <property type="match status" value="1"/>
</dbReference>
<dbReference type="EMBL" id="LGKP01000011">
    <property type="protein sequence ID" value="KPL90602.1"/>
    <property type="molecule type" value="Genomic_DNA"/>
</dbReference>
<dbReference type="CDD" id="cd00672">
    <property type="entry name" value="CysRS_core"/>
    <property type="match status" value="1"/>
</dbReference>
<evidence type="ECO:0000256" key="8">
    <source>
        <dbReference type="ARBA" id="ARBA00022833"/>
    </source>
</evidence>
<organism evidence="15 16">
    <name type="scientific">Herpetosiphon geysericola</name>
    <dbReference type="NCBI Taxonomy" id="70996"/>
    <lineage>
        <taxon>Bacteria</taxon>
        <taxon>Bacillati</taxon>
        <taxon>Chloroflexota</taxon>
        <taxon>Chloroflexia</taxon>
        <taxon>Herpetosiphonales</taxon>
        <taxon>Herpetosiphonaceae</taxon>
        <taxon>Herpetosiphon</taxon>
    </lineage>
</organism>
<evidence type="ECO:0000256" key="2">
    <source>
        <dbReference type="ARBA" id="ARBA00005594"/>
    </source>
</evidence>
<dbReference type="Gene3D" id="3.40.50.620">
    <property type="entry name" value="HUPs"/>
    <property type="match status" value="1"/>
</dbReference>
<evidence type="ECO:0000256" key="4">
    <source>
        <dbReference type="ARBA" id="ARBA00022490"/>
    </source>
</evidence>
<dbReference type="STRING" id="70996.SE18_05885"/>
<feature type="short sequence motif" description="'KMSKS' region" evidence="13">
    <location>
        <begin position="267"/>
        <end position="271"/>
    </location>
</feature>
<keyword evidence="8 13" id="KW-0862">Zinc</keyword>
<dbReference type="AlphaFoldDB" id="A0A0N8GSY6"/>
<evidence type="ECO:0000313" key="15">
    <source>
        <dbReference type="EMBL" id="KPL90602.1"/>
    </source>
</evidence>
<evidence type="ECO:0000256" key="7">
    <source>
        <dbReference type="ARBA" id="ARBA00022741"/>
    </source>
</evidence>
<dbReference type="HAMAP" id="MF_00041">
    <property type="entry name" value="Cys_tRNA_synth"/>
    <property type="match status" value="1"/>
</dbReference>
<reference evidence="15 16" key="1">
    <citation type="submission" date="2015-07" db="EMBL/GenBank/DDBJ databases">
        <title>Whole genome sequence of Herpetosiphon geysericola DSM 7119.</title>
        <authorList>
            <person name="Hemp J."/>
            <person name="Ward L.M."/>
            <person name="Pace L.A."/>
            <person name="Fischer W.W."/>
        </authorList>
    </citation>
    <scope>NUCLEOTIDE SEQUENCE [LARGE SCALE GENOMIC DNA]</scope>
    <source>
        <strain evidence="15 16">DSM 7119</strain>
    </source>
</reference>
<keyword evidence="16" id="KW-1185">Reference proteome</keyword>
<dbReference type="InterPro" id="IPR009080">
    <property type="entry name" value="tRNAsynth_Ia_anticodon-bd"/>
</dbReference>
<dbReference type="InterPro" id="IPR014729">
    <property type="entry name" value="Rossmann-like_a/b/a_fold"/>
</dbReference>
<evidence type="ECO:0000256" key="5">
    <source>
        <dbReference type="ARBA" id="ARBA00022598"/>
    </source>
</evidence>
<comment type="cofactor">
    <cofactor evidence="13">
        <name>Zn(2+)</name>
        <dbReference type="ChEBI" id="CHEBI:29105"/>
    </cofactor>
    <text evidence="13">Binds 1 zinc ion per subunit.</text>
</comment>
<keyword evidence="4 13" id="KW-0963">Cytoplasm</keyword>
<dbReference type="RefSeq" id="WP_054533500.1">
    <property type="nucleotide sequence ID" value="NZ_LGKP01000011.1"/>
</dbReference>
<gene>
    <name evidence="13" type="primary">cysS</name>
    <name evidence="15" type="ORF">SE18_05885</name>
</gene>
<keyword evidence="10 13" id="KW-0648">Protein biosynthesis</keyword>
<dbReference type="NCBIfam" id="TIGR00435">
    <property type="entry name" value="cysS"/>
    <property type="match status" value="1"/>
</dbReference>
<feature type="binding site" evidence="13">
    <location>
        <position position="29"/>
    </location>
    <ligand>
        <name>Zn(2+)</name>
        <dbReference type="ChEBI" id="CHEBI:29105"/>
    </ligand>
</feature>
<dbReference type="EC" id="6.1.1.16" evidence="13"/>
<evidence type="ECO:0000256" key="9">
    <source>
        <dbReference type="ARBA" id="ARBA00022840"/>
    </source>
</evidence>
<feature type="binding site" evidence="13">
    <location>
        <position position="210"/>
    </location>
    <ligand>
        <name>Zn(2+)</name>
        <dbReference type="ChEBI" id="CHEBI:29105"/>
    </ligand>
</feature>
<keyword evidence="7 13" id="KW-0547">Nucleotide-binding</keyword>
<feature type="binding site" evidence="13">
    <location>
        <position position="239"/>
    </location>
    <ligand>
        <name>Zn(2+)</name>
        <dbReference type="ChEBI" id="CHEBI:29105"/>
    </ligand>
</feature>
<dbReference type="Gene3D" id="1.20.120.1910">
    <property type="entry name" value="Cysteine-tRNA ligase, C-terminal anti-codon recognition domain"/>
    <property type="match status" value="1"/>
</dbReference>
<dbReference type="GO" id="GO:0006423">
    <property type="term" value="P:cysteinyl-tRNA aminoacylation"/>
    <property type="evidence" value="ECO:0007669"/>
    <property type="project" value="UniProtKB-UniRule"/>
</dbReference>
<proteinExistence type="inferred from homology"/>
<evidence type="ECO:0000256" key="13">
    <source>
        <dbReference type="HAMAP-Rule" id="MF_00041"/>
    </source>
</evidence>